<protein>
    <recommendedName>
        <fullName evidence="3">Sulfotransferase family protein</fullName>
    </recommendedName>
</protein>
<dbReference type="eggNOG" id="ENOG502ZN3G">
    <property type="taxonomic scope" value="Bacteria"/>
</dbReference>
<proteinExistence type="predicted"/>
<reference evidence="2" key="1">
    <citation type="submission" date="2011-04" db="EMBL/GenBank/DDBJ databases">
        <title>Complete sequence of Cellvibrio gilvus ATCC 13127.</title>
        <authorList>
            <person name="Lucas S."/>
            <person name="Han J."/>
            <person name="Lapidus A."/>
            <person name="Cheng J.-F."/>
            <person name="Goodwin L."/>
            <person name="Pitluck S."/>
            <person name="Peters L."/>
            <person name="Munk A."/>
            <person name="Detter J.C."/>
            <person name="Han C."/>
            <person name="Tapia R."/>
            <person name="Land M."/>
            <person name="Hauser L."/>
            <person name="Kyrpides N."/>
            <person name="Ivanova N."/>
            <person name="Ovchinnikova G."/>
            <person name="Pagani I."/>
            <person name="Mead D."/>
            <person name="Brumm P."/>
            <person name="Woyke T."/>
        </authorList>
    </citation>
    <scope>NUCLEOTIDE SEQUENCE [LARGE SCALE GENOMIC DNA]</scope>
    <source>
        <strain evidence="2">ATCC 13127 / NRRL B-14078</strain>
    </source>
</reference>
<name>F8A0Y3_CELGA</name>
<dbReference type="InterPro" id="IPR027417">
    <property type="entry name" value="P-loop_NTPase"/>
</dbReference>
<dbReference type="HOGENOM" id="CLU_056536_0_0_11"/>
<keyword evidence="2" id="KW-1185">Reference proteome</keyword>
<dbReference type="SUPFAM" id="SSF52540">
    <property type="entry name" value="P-loop containing nucleoside triphosphate hydrolases"/>
    <property type="match status" value="1"/>
</dbReference>
<accession>F8A0Y3</accession>
<sequence length="349" mass="37711">MSAGAEDAAPATVEAVPAGTRIVHIGAAKTGTTSVQAAFAAAREQLAGLGVLYPGTGANHKAEMDRLLANRPGGALERLRTELAQHPEHRVLLSAERLAHQLAPGPQRVRELVGERAHVVLTLRSVADFLASMWQQEVKSGEVRDLDTWTRERLEAIDRYNLLRRDDGTGVARRWVREFGPEHVTVVVLERSSPGRLFEVFEGLCGLPAGTLRVSELNRGLTWPEAELVRAVNVRIAAGGAAERADLRRLVHLGIVSGIVRDWSPEQGEARPVLPAWARAQVVEVAARLGDDVRASGARVVGDLAELERFPTRDMPGPVGAVPTGLLDAALHGLVRRTAAMTRRRSGRP</sequence>
<dbReference type="Gene3D" id="3.40.50.300">
    <property type="entry name" value="P-loop containing nucleotide triphosphate hydrolases"/>
    <property type="match status" value="1"/>
</dbReference>
<evidence type="ECO:0000313" key="1">
    <source>
        <dbReference type="EMBL" id="AEI11605.1"/>
    </source>
</evidence>
<dbReference type="Proteomes" id="UP000000485">
    <property type="component" value="Chromosome"/>
</dbReference>
<evidence type="ECO:0008006" key="3">
    <source>
        <dbReference type="Google" id="ProtNLM"/>
    </source>
</evidence>
<organism evidence="1 2">
    <name type="scientific">Cellulomonas gilvus (strain ATCC 13127 / NRRL B-14078)</name>
    <name type="common">Cellvibrio gilvus</name>
    <dbReference type="NCBI Taxonomy" id="593907"/>
    <lineage>
        <taxon>Bacteria</taxon>
        <taxon>Bacillati</taxon>
        <taxon>Actinomycetota</taxon>
        <taxon>Actinomycetes</taxon>
        <taxon>Micrococcales</taxon>
        <taxon>Cellulomonadaceae</taxon>
        <taxon>Cellulomonas</taxon>
    </lineage>
</organism>
<dbReference type="AlphaFoldDB" id="F8A0Y3"/>
<gene>
    <name evidence="1" type="ordered locus">Celgi_1086</name>
</gene>
<dbReference type="EMBL" id="CP002665">
    <property type="protein sequence ID" value="AEI11605.1"/>
    <property type="molecule type" value="Genomic_DNA"/>
</dbReference>
<dbReference type="STRING" id="593907.Celgi_1086"/>
<dbReference type="KEGG" id="cga:Celgi_1086"/>
<evidence type="ECO:0000313" key="2">
    <source>
        <dbReference type="Proteomes" id="UP000000485"/>
    </source>
</evidence>